<protein>
    <recommendedName>
        <fullName evidence="5">Nucleolar pre-ribosomal-associated protein 1</fullName>
    </recommendedName>
</protein>
<dbReference type="InterPro" id="IPR021714">
    <property type="entry name" value="URB1_N"/>
</dbReference>
<dbReference type="EMBL" id="JACTNZ010000007">
    <property type="protein sequence ID" value="KAG5541003.1"/>
    <property type="molecule type" value="Genomic_DNA"/>
</dbReference>
<dbReference type="PANTHER" id="PTHR13500">
    <property type="entry name" value="NUCLEOLAR PRERIBOSOMAL-ASSOCIATED PROTEIN 1"/>
    <property type="match status" value="1"/>
</dbReference>
<evidence type="ECO:0008006" key="5">
    <source>
        <dbReference type="Google" id="ProtNLM"/>
    </source>
</evidence>
<accession>A0AAV6JLZ5</accession>
<dbReference type="InterPro" id="IPR032436">
    <property type="entry name" value="URB1_C"/>
</dbReference>
<proteinExistence type="predicted"/>
<sequence>MPAMGYGDDSEVEGEELPKLSHEVKLKELLRNLNSVEIKLCSNASKDFIKLLRGRAGGELLRLYVQNSSELTELDQAWNLQLGKPGLSYVLKVISAILSHPDGVYNSNDTGGVGISRALDKFARSIIEEKLGELYKELNSKEAKRQNAALLLLASVVRRGSGLASDVAKSFDFKLSIFPKLAEYKAKRIGTTRKHSTRQAFVGLAMSFLEVGKPGLLRWVLQQKEMYSGVLRGIGSDDDETVVYVLSTLRDMILIPESLVPPSLRSVLFGSVTLEQLVNISGREDGGVAAELAHGVLVIACTDPSNGLMPDLNRQPNPLKGNLKRLLDLMKKLKATEVDYHRDLLLAIVKGRPLFGSAFMDEFPYNVEDNASPNWFFAVSLAGNLVLSVGSGLSFDFKPEDPPSFSNPDVQSLIKCICPRPFTRAIVNKGLLHTNSLMKHGILRLVLEELKLLDSLTTTIESNYCSSDHMRCKWLSLKQDIQNEVRILLPDTQVLLSLLSSLSTHSKSLESSLKRTADSEISLEQGVRGFKRFKTDSHMDDVDILVSGVCNLPEITLQRDTGVVQGMHDVNDGDDNAYVIADIWGLRQCSEGGVTVKDEETHFYSRLLDAFKIYHRTMPAALEGSFDFFRFLPSNPLALPTILQQSLLSLLLELIGWSPKCKIPVRIPPLMYKHLQPFVNLLLYSPSRDIKDQAHILAQAAMLSTGAFDKNLREIGAWFLFLPGYKTGNIVVGDQGIEVFQNLFSVIVSFLCDAVSTVGNNLLKYWDVLRRHTCHLKGVEVEKEAILVGEKEEEVGRGLLDIEEKAGGEVVLKSTVSAIVLHFLLSISGIINVTITSKLWCHAIIILMVTQDVSPEFGPLFICILEKCLRVVSSESGTFTVPEKSMIALYACNTIKYLLQTQVETGLLCSLVDLLLSERVEVEDCFSLDDGDAQDLCEWRPLKNLFLFSRDIQNPQRNCSISCIERKVVHSNSSFADILGEVKRVLRSGSDIELVGISKAFVLSILSTPPAVILQHFPSVISASKNLSGFPFSVLLSIFFLEPSLLFEVSKLWPEMFCNGLESFVDMVHGKEPITGDIDIDAIESSSAAFCLFLKQAPFFVLFPSTVRIDGLCVLEGSNLQYLLQDKFSEVATDDFVSSVLLVLFWFHQIRLSHGIKPLAKFEQISGTCSILIEKMLGFLQDSSTKSIFELTEVIISHPSVMLSLQYPLGHKEFPEGIFGESSENFFVLARQGIHKMDHHVLNLLTSVCKCLVTCCNGQNSVSGVDYLKKRFRSSFKALVKKLKRIFRDRFDECIKTGDLKPLTPTLCALHTLIHFISPLELLELVLWIFSKIDLGDSTFRVSSDFSALLVGLSIAGCAFDMLSAYLQQPNMQGISSNIFWEMEEKPFDILLFESIYFQLIKLAMRFELDAADLCLLKAVNVANKCKVMHTHWFPLTMDLSRVIHNTPIEVLSHFIRKTSMTRAKMLFLLTELSPVHLSVFGHFFSDVMNEYLLPNDNVTDGTCSNTLSDDNFVMLLPTALSYLISASMKYGEQFHKCVRSMTSFYSRILFRSFSDWKSYVTMDIFNIECVEFLPPSMEELLNLLSRSLLGKSICLLQYYFAFNGDAVKLKKRLKLFNSICPHSGAANEDLLDCDVKEIDAYSLDQSLNLVNRVVAKIYLCRMLLLPKSNQIRTSPKEDGNNTKEIYSEVRSNKEYSSRVRFMNILVHTWHVIVRKFPSNSDDPEKLTGKNYVFRFLEVFISRNILELTREIRNCPFIEQLARLSLFHRFGDPSTLKMLRGVLPSLSDGNSHILVLQLLLAHSQFAPSIHSCFQSSGGSQFGMIFRPMASILRLLVVPSTDESALYGETRQQKTSEMYMKQLEVVRLLRALFCIQAQQCSFDFEKDTSANPRELLFLLLSSYGATLSEVDLEIYSLMLEIESANVSNSGSIAEMDYLWGSAAIRIRKEREQEQDLSSHMMKDVEAVEGRRTQFRENLPIDPKLCAYTVLHFPYGRNVVEVQHGDSDDMNEINYPNVEQIQTYDPVFILRFSIHSLLMGYIEPVEFASLGLLAIAFVSISSPHDEMRKLGYEALGGFKNALEKCQKRKDLMRLRLLLTYLQNGIEEPWQRIPSITAKFVAEASVILLDPSHDHYSTISKFLMGSARVNMKSVPLFANFLWSSSVNFRTDRLWMLRLLYAGLDSDDDAQIYIRNNILEILLGFYASPFSDIESKELILQVVKKSVEVRKLARHLVEHCSIISWLSSIVSVFCGKQYQAQTNLPFALLNRALEVVNDVISTRNVIEWLQQFALEQLSELSTHLYKLLFGGNLIEKVHLVTSVLEILTSTLKISQERKVYQPHFTLSVEGLYQIYKVVDVCRDGNYSPCAELGLEAILMSTPPGAILCMEEDKLLMFVRWATSTALQSSSAKALQPRDTYCDSAILLETEQSEDSLISKLLRWLTASVILGRLSLRSVDLELNFAPEKSNLETLQSLLKLNKNGCGENKCGFGCEEMLAASIFGLQQLLGMDFRLLPSVVSALSLLLRSDLLHLAVRIEIGISFAQPSQQLIVVNRYIVNAGCYLSFDFHGIVVNADLKLIGSEMNGLLGNENTVASLWLRVRCPVEANPSWRWSFCQPWKDISSESTDSETMDELHACQSLLVIISNVIGKKSLHSQFLSHQDLENCGLIVLYLNLRSVAQKMLMDDDRIPDRKMVLGDFYNTLHVCFFL</sequence>
<dbReference type="Proteomes" id="UP000823749">
    <property type="component" value="Chromosome 7"/>
</dbReference>
<dbReference type="Pfam" id="PF16201">
    <property type="entry name" value="NopRA1"/>
    <property type="match status" value="1"/>
</dbReference>
<dbReference type="InterPro" id="IPR039844">
    <property type="entry name" value="URB1"/>
</dbReference>
<evidence type="ECO:0000313" key="4">
    <source>
        <dbReference type="Proteomes" id="UP000823749"/>
    </source>
</evidence>
<dbReference type="GO" id="GO:0005730">
    <property type="term" value="C:nucleolus"/>
    <property type="evidence" value="ECO:0007669"/>
    <property type="project" value="TreeGrafter"/>
</dbReference>
<feature type="domain" description="URB1 N-terminal" evidence="1">
    <location>
        <begin position="77"/>
        <end position="376"/>
    </location>
</feature>
<name>A0AAV6JLZ5_9ERIC</name>
<feature type="domain" description="URB1 C-terminal" evidence="2">
    <location>
        <begin position="2051"/>
        <end position="2241"/>
    </location>
</feature>
<dbReference type="PANTHER" id="PTHR13500:SF0">
    <property type="entry name" value="NUCLEOLAR PRE-RIBOSOMAL-ASSOCIATED PROTEIN 1"/>
    <property type="match status" value="1"/>
</dbReference>
<dbReference type="GO" id="GO:0000466">
    <property type="term" value="P:maturation of 5.8S rRNA from tricistronic rRNA transcript (SSU-rRNA, 5.8S rRNA, LSU-rRNA)"/>
    <property type="evidence" value="ECO:0007669"/>
    <property type="project" value="TreeGrafter"/>
</dbReference>
<dbReference type="GO" id="GO:0000463">
    <property type="term" value="P:maturation of LSU-rRNA from tricistronic rRNA transcript (SSU-rRNA, 5.8S rRNA, LSU-rRNA)"/>
    <property type="evidence" value="ECO:0007669"/>
    <property type="project" value="TreeGrafter"/>
</dbReference>
<dbReference type="Pfam" id="PF11707">
    <property type="entry name" value="Npa1"/>
    <property type="match status" value="1"/>
</dbReference>
<evidence type="ECO:0000259" key="2">
    <source>
        <dbReference type="Pfam" id="PF16201"/>
    </source>
</evidence>
<organism evidence="3 4">
    <name type="scientific">Rhododendron griersonianum</name>
    <dbReference type="NCBI Taxonomy" id="479676"/>
    <lineage>
        <taxon>Eukaryota</taxon>
        <taxon>Viridiplantae</taxon>
        <taxon>Streptophyta</taxon>
        <taxon>Embryophyta</taxon>
        <taxon>Tracheophyta</taxon>
        <taxon>Spermatophyta</taxon>
        <taxon>Magnoliopsida</taxon>
        <taxon>eudicotyledons</taxon>
        <taxon>Gunneridae</taxon>
        <taxon>Pentapetalae</taxon>
        <taxon>asterids</taxon>
        <taxon>Ericales</taxon>
        <taxon>Ericaceae</taxon>
        <taxon>Ericoideae</taxon>
        <taxon>Rhodoreae</taxon>
        <taxon>Rhododendron</taxon>
    </lineage>
</organism>
<reference evidence="3" key="1">
    <citation type="submission" date="2020-08" db="EMBL/GenBank/DDBJ databases">
        <title>Plant Genome Project.</title>
        <authorList>
            <person name="Zhang R.-G."/>
        </authorList>
    </citation>
    <scope>NUCLEOTIDE SEQUENCE</scope>
    <source>
        <strain evidence="3">WSP0</strain>
        <tissue evidence="3">Leaf</tissue>
    </source>
</reference>
<comment type="caution">
    <text evidence="3">The sequence shown here is derived from an EMBL/GenBank/DDBJ whole genome shotgun (WGS) entry which is preliminary data.</text>
</comment>
<gene>
    <name evidence="3" type="ORF">RHGRI_021031</name>
</gene>
<evidence type="ECO:0000259" key="1">
    <source>
        <dbReference type="Pfam" id="PF11707"/>
    </source>
</evidence>
<keyword evidence="4" id="KW-1185">Reference proteome</keyword>
<evidence type="ECO:0000313" key="3">
    <source>
        <dbReference type="EMBL" id="KAG5541003.1"/>
    </source>
</evidence>